<dbReference type="Proteomes" id="UP000241158">
    <property type="component" value="Unassembled WGS sequence"/>
</dbReference>
<dbReference type="EMBL" id="PGGN01000001">
    <property type="protein sequence ID" value="PSH60107.1"/>
    <property type="molecule type" value="Genomic_DNA"/>
</dbReference>
<dbReference type="InterPro" id="IPR007345">
    <property type="entry name" value="Polysacch_pyruvyl_Trfase"/>
</dbReference>
<dbReference type="AlphaFoldDB" id="A0A2P7B0W2"/>
<reference evidence="3" key="1">
    <citation type="submission" date="2017-11" db="EMBL/GenBank/DDBJ databases">
        <authorList>
            <person name="Kuznetsova I."/>
            <person name="Sazanova A."/>
            <person name="Chirak E."/>
            <person name="Safronova V."/>
            <person name="Willems A."/>
        </authorList>
    </citation>
    <scope>NUCLEOTIDE SEQUENCE [LARGE SCALE GENOMIC DNA]</scope>
    <source>
        <strain evidence="3">PEPV15</strain>
    </source>
</reference>
<sequence length="417" mass="46880">MKIGLFGLFGCGNSGNDASLESAIAFLRRVGLDKDVTCICPEPRRVEEAYGVPSRFLTPPINEESAAAKINRALLRVPYRLLGIWHAIRETRKLDVIIVPGTGFLDDFQDSPFGWPFMVFKWCLAGWLLRKDIFFVCIGAGPINHWLSRFLMKSAARMASYRSYRDVASKQFMQSIGIDVSQDGVYPDIVFSLSAMPPPMPRDGDAITVGVGVMSYFGWSRGNTNREDIYRRYLANLNDFVSWLLDNGFRVRLLTGDDGDRSAIDDFIQGLKSAKGPIGDRVSAGGTHTLQELMTEIVKTDLVVVSRYHNLVSALKLGRPAISLEYSIKNRSLMSEMKLDDFCQSIETFDLDLLKEQFRKALEQQSDLRRQILSWDEEFARRLSTQEARLLELLRRPSHLGRVAPTIVSKVGPPSVG</sequence>
<dbReference type="OrthoDB" id="3358948at2"/>
<protein>
    <recommendedName>
        <fullName evidence="1">Polysaccharide pyruvyl transferase domain-containing protein</fullName>
    </recommendedName>
</protein>
<dbReference type="RefSeq" id="WP_106715420.1">
    <property type="nucleotide sequence ID" value="NZ_JACHXT010000004.1"/>
</dbReference>
<organism evidence="2 3">
    <name type="scientific">Phyllobacterium endophyticum</name>
    <dbReference type="NCBI Taxonomy" id="1149773"/>
    <lineage>
        <taxon>Bacteria</taxon>
        <taxon>Pseudomonadati</taxon>
        <taxon>Pseudomonadota</taxon>
        <taxon>Alphaproteobacteria</taxon>
        <taxon>Hyphomicrobiales</taxon>
        <taxon>Phyllobacteriaceae</taxon>
        <taxon>Phyllobacterium</taxon>
    </lineage>
</organism>
<comment type="caution">
    <text evidence="2">The sequence shown here is derived from an EMBL/GenBank/DDBJ whole genome shotgun (WGS) entry which is preliminary data.</text>
</comment>
<keyword evidence="3" id="KW-1185">Reference proteome</keyword>
<proteinExistence type="predicted"/>
<evidence type="ECO:0000313" key="3">
    <source>
        <dbReference type="Proteomes" id="UP000241158"/>
    </source>
</evidence>
<dbReference type="Pfam" id="PF04230">
    <property type="entry name" value="PS_pyruv_trans"/>
    <property type="match status" value="1"/>
</dbReference>
<dbReference type="PANTHER" id="PTHR36836:SF1">
    <property type="entry name" value="COLANIC ACID BIOSYNTHESIS PROTEIN WCAK"/>
    <property type="match status" value="1"/>
</dbReference>
<accession>A0A2P7B0W2</accession>
<evidence type="ECO:0000259" key="1">
    <source>
        <dbReference type="Pfam" id="PF04230"/>
    </source>
</evidence>
<dbReference type="PANTHER" id="PTHR36836">
    <property type="entry name" value="COLANIC ACID BIOSYNTHESIS PROTEIN WCAK"/>
    <property type="match status" value="1"/>
</dbReference>
<evidence type="ECO:0000313" key="2">
    <source>
        <dbReference type="EMBL" id="PSH60107.1"/>
    </source>
</evidence>
<gene>
    <name evidence="2" type="ORF">CU100_05195</name>
</gene>
<feature type="domain" description="Polysaccharide pyruvyl transferase" evidence="1">
    <location>
        <begin position="13"/>
        <end position="327"/>
    </location>
</feature>
<name>A0A2P7B0W2_9HYPH</name>